<evidence type="ECO:0000313" key="3">
    <source>
        <dbReference type="Proteomes" id="UP001221757"/>
    </source>
</evidence>
<gene>
    <name evidence="2" type="ORF">B0H17DRAFT_1213062</name>
</gene>
<name>A0AAD7CRP2_MYCRO</name>
<sequence length="428" mass="46684">MDDETQIDAELHSLETMDEQDSSRDQFGGAFFPQAQHFVVAGGNFRSVTNITQVAPDLPSVLVRVITYTLRLASSDSIAPGYLFLCPLSDLQADSPSRFRFAECPAFWSLNASGAERLSMEEAERLGFPSFELEMWIDGRSWDESVYNGTRQFHQGKGFDPDSQDVSRELGRPLYEISKERGGPFAHIQELDVCDDHSAIQNVPDSEVLQEAVHGESGLIPSSTENGSPLVNDAAIGSDVLGFTSPSFPFHAPPFHVDAVPGRRKNQAQDQVQSAAGSTRSSSLELAGKRASSAVQRSDNSDCALLRRSQPLIHRTKRAPSPCKIYITENRHSRVAAYPSRPRTDGMCAGAAMCADAPDNPKRGRPFVKCAPKAKSSCREGDSKGRRIEKGGVRGDSGLCALRRSPQSILRPHIIINPGTHDTPYTAV</sequence>
<feature type="region of interest" description="Disordered" evidence="1">
    <location>
        <begin position="260"/>
        <end position="293"/>
    </location>
</feature>
<accession>A0AAD7CRP2</accession>
<reference evidence="2" key="1">
    <citation type="submission" date="2023-03" db="EMBL/GenBank/DDBJ databases">
        <title>Massive genome expansion in bonnet fungi (Mycena s.s.) driven by repeated elements and novel gene families across ecological guilds.</title>
        <authorList>
            <consortium name="Lawrence Berkeley National Laboratory"/>
            <person name="Harder C.B."/>
            <person name="Miyauchi S."/>
            <person name="Viragh M."/>
            <person name="Kuo A."/>
            <person name="Thoen E."/>
            <person name="Andreopoulos B."/>
            <person name="Lu D."/>
            <person name="Skrede I."/>
            <person name="Drula E."/>
            <person name="Henrissat B."/>
            <person name="Morin E."/>
            <person name="Kohler A."/>
            <person name="Barry K."/>
            <person name="LaButti K."/>
            <person name="Morin E."/>
            <person name="Salamov A."/>
            <person name="Lipzen A."/>
            <person name="Mereny Z."/>
            <person name="Hegedus B."/>
            <person name="Baldrian P."/>
            <person name="Stursova M."/>
            <person name="Weitz H."/>
            <person name="Taylor A."/>
            <person name="Grigoriev I.V."/>
            <person name="Nagy L.G."/>
            <person name="Martin F."/>
            <person name="Kauserud H."/>
        </authorList>
    </citation>
    <scope>NUCLEOTIDE SEQUENCE</scope>
    <source>
        <strain evidence="2">CBHHK067</strain>
    </source>
</reference>
<proteinExistence type="predicted"/>
<organism evidence="2 3">
    <name type="scientific">Mycena rosella</name>
    <name type="common">Pink bonnet</name>
    <name type="synonym">Agaricus rosellus</name>
    <dbReference type="NCBI Taxonomy" id="1033263"/>
    <lineage>
        <taxon>Eukaryota</taxon>
        <taxon>Fungi</taxon>
        <taxon>Dikarya</taxon>
        <taxon>Basidiomycota</taxon>
        <taxon>Agaricomycotina</taxon>
        <taxon>Agaricomycetes</taxon>
        <taxon>Agaricomycetidae</taxon>
        <taxon>Agaricales</taxon>
        <taxon>Marasmiineae</taxon>
        <taxon>Mycenaceae</taxon>
        <taxon>Mycena</taxon>
    </lineage>
</organism>
<evidence type="ECO:0000313" key="2">
    <source>
        <dbReference type="EMBL" id="KAJ7658909.1"/>
    </source>
</evidence>
<feature type="compositionally biased region" description="Polar residues" evidence="1">
    <location>
        <begin position="268"/>
        <end position="284"/>
    </location>
</feature>
<evidence type="ECO:0000256" key="1">
    <source>
        <dbReference type="SAM" id="MobiDB-lite"/>
    </source>
</evidence>
<dbReference type="Proteomes" id="UP001221757">
    <property type="component" value="Unassembled WGS sequence"/>
</dbReference>
<dbReference type="AlphaFoldDB" id="A0AAD7CRP2"/>
<comment type="caution">
    <text evidence="2">The sequence shown here is derived from an EMBL/GenBank/DDBJ whole genome shotgun (WGS) entry which is preliminary data.</text>
</comment>
<protein>
    <submittedName>
        <fullName evidence="2">Uncharacterized protein</fullName>
    </submittedName>
</protein>
<keyword evidence="3" id="KW-1185">Reference proteome</keyword>
<dbReference type="EMBL" id="JARKIE010000275">
    <property type="protein sequence ID" value="KAJ7658909.1"/>
    <property type="molecule type" value="Genomic_DNA"/>
</dbReference>